<evidence type="ECO:0008006" key="3">
    <source>
        <dbReference type="Google" id="ProtNLM"/>
    </source>
</evidence>
<name>A0A918W2E3_9FLAO</name>
<dbReference type="Proteomes" id="UP000610456">
    <property type="component" value="Unassembled WGS sequence"/>
</dbReference>
<keyword evidence="2" id="KW-1185">Reference proteome</keyword>
<dbReference type="RefSeq" id="WP_189606294.1">
    <property type="nucleotide sequence ID" value="NZ_BMXB01000024.1"/>
</dbReference>
<evidence type="ECO:0000313" key="1">
    <source>
        <dbReference type="EMBL" id="GHA50626.1"/>
    </source>
</evidence>
<protein>
    <recommendedName>
        <fullName evidence="3">Lipoprotein</fullName>
    </recommendedName>
</protein>
<dbReference type="Pfam" id="PF20050">
    <property type="entry name" value="DUF6452"/>
    <property type="match status" value="1"/>
</dbReference>
<proteinExistence type="predicted"/>
<reference evidence="1" key="1">
    <citation type="journal article" date="2014" name="Int. J. Syst. Evol. Microbiol.">
        <title>Complete genome sequence of Corynebacterium casei LMG S-19264T (=DSM 44701T), isolated from a smear-ripened cheese.</title>
        <authorList>
            <consortium name="US DOE Joint Genome Institute (JGI-PGF)"/>
            <person name="Walter F."/>
            <person name="Albersmeier A."/>
            <person name="Kalinowski J."/>
            <person name="Ruckert C."/>
        </authorList>
    </citation>
    <scope>NUCLEOTIDE SEQUENCE</scope>
    <source>
        <strain evidence="1">KCTC 12719</strain>
    </source>
</reference>
<dbReference type="InterPro" id="IPR045607">
    <property type="entry name" value="DUF6452"/>
</dbReference>
<evidence type="ECO:0000313" key="2">
    <source>
        <dbReference type="Proteomes" id="UP000610456"/>
    </source>
</evidence>
<dbReference type="EMBL" id="BMXB01000024">
    <property type="protein sequence ID" value="GHA50626.1"/>
    <property type="molecule type" value="Genomic_DNA"/>
</dbReference>
<accession>A0A918W2E3</accession>
<sequence length="163" mass="18445">MKNLKKIFIALGFFFLVSGCQKDDICPESTQVTPLLTIEFYDVEDNTRLKAVQSLTVQAVGEEDTLSASSTTNQIAIPLRTDQNTTEYLFIKNSGADNENIDTLSFFYNPSPEYLNRACGYKVNFLGLQAEIVEDDNNWILDDIEQQTDVENETETAHIHIIH</sequence>
<reference evidence="1" key="2">
    <citation type="submission" date="2020-09" db="EMBL/GenBank/DDBJ databases">
        <authorList>
            <person name="Sun Q."/>
            <person name="Kim S."/>
        </authorList>
    </citation>
    <scope>NUCLEOTIDE SEQUENCE</scope>
    <source>
        <strain evidence="1">KCTC 12719</strain>
    </source>
</reference>
<dbReference type="PROSITE" id="PS51257">
    <property type="entry name" value="PROKAR_LIPOPROTEIN"/>
    <property type="match status" value="1"/>
</dbReference>
<gene>
    <name evidence="1" type="ORF">GCM10007103_34290</name>
</gene>
<organism evidence="1 2">
    <name type="scientific">Salinimicrobium marinum</name>
    <dbReference type="NCBI Taxonomy" id="680283"/>
    <lineage>
        <taxon>Bacteria</taxon>
        <taxon>Pseudomonadati</taxon>
        <taxon>Bacteroidota</taxon>
        <taxon>Flavobacteriia</taxon>
        <taxon>Flavobacteriales</taxon>
        <taxon>Flavobacteriaceae</taxon>
        <taxon>Salinimicrobium</taxon>
    </lineage>
</organism>
<comment type="caution">
    <text evidence="1">The sequence shown here is derived from an EMBL/GenBank/DDBJ whole genome shotgun (WGS) entry which is preliminary data.</text>
</comment>
<dbReference type="AlphaFoldDB" id="A0A918W2E3"/>